<reference evidence="2 3" key="1">
    <citation type="journal article" date="2022" name="Allergy">
        <title>Genome assembly and annotation of Periplaneta americana reveal a comprehensive cockroach allergen profile.</title>
        <authorList>
            <person name="Wang L."/>
            <person name="Xiong Q."/>
            <person name="Saelim N."/>
            <person name="Wang L."/>
            <person name="Nong W."/>
            <person name="Wan A.T."/>
            <person name="Shi M."/>
            <person name="Liu X."/>
            <person name="Cao Q."/>
            <person name="Hui J.H.L."/>
            <person name="Sookrung N."/>
            <person name="Leung T.F."/>
            <person name="Tungtrongchitr A."/>
            <person name="Tsui S.K.W."/>
        </authorList>
    </citation>
    <scope>NUCLEOTIDE SEQUENCE [LARGE SCALE GENOMIC DNA]</scope>
    <source>
        <strain evidence="2">PWHHKU_190912</strain>
    </source>
</reference>
<evidence type="ECO:0000256" key="1">
    <source>
        <dbReference type="SAM" id="Phobius"/>
    </source>
</evidence>
<protein>
    <submittedName>
        <fullName evidence="2">Uncharacterized protein</fullName>
    </submittedName>
</protein>
<sequence>MYVFACDTICFVGMMYVCTPMASPILPLHSCLSLAAIFQFCNRRKLAAVKSCGGFRMDYPELHVGSIAVLYCGLHLQQWRTLVGCMWTIRKSMYSPPGFSAVAYIFLPMFARFLFNSEHVKLLLLDAISDALSSDSEGGCNSSTRCGVVGTGGSGSTACGIMEIGGSGSTGCGIMGIGGSGSTDSGIMGTSGSGSTGCGIVGIGGSGSTGCGIMSIGGSV</sequence>
<feature type="transmembrane region" description="Helical" evidence="1">
    <location>
        <begin position="99"/>
        <end position="115"/>
    </location>
</feature>
<keyword evidence="1" id="KW-1133">Transmembrane helix</keyword>
<organism evidence="2 3">
    <name type="scientific">Periplaneta americana</name>
    <name type="common">American cockroach</name>
    <name type="synonym">Blatta americana</name>
    <dbReference type="NCBI Taxonomy" id="6978"/>
    <lineage>
        <taxon>Eukaryota</taxon>
        <taxon>Metazoa</taxon>
        <taxon>Ecdysozoa</taxon>
        <taxon>Arthropoda</taxon>
        <taxon>Hexapoda</taxon>
        <taxon>Insecta</taxon>
        <taxon>Pterygota</taxon>
        <taxon>Neoptera</taxon>
        <taxon>Polyneoptera</taxon>
        <taxon>Dictyoptera</taxon>
        <taxon>Blattodea</taxon>
        <taxon>Blattoidea</taxon>
        <taxon>Blattidae</taxon>
        <taxon>Blattinae</taxon>
        <taxon>Periplaneta</taxon>
    </lineage>
</organism>
<gene>
    <name evidence="2" type="ORF">ANN_16391</name>
</gene>
<dbReference type="EMBL" id="JAJSOF020000027">
    <property type="protein sequence ID" value="KAJ4434072.1"/>
    <property type="molecule type" value="Genomic_DNA"/>
</dbReference>
<keyword evidence="3" id="KW-1185">Reference proteome</keyword>
<feature type="transmembrane region" description="Helical" evidence="1">
    <location>
        <begin position="21"/>
        <end position="41"/>
    </location>
</feature>
<keyword evidence="1" id="KW-0812">Transmembrane</keyword>
<evidence type="ECO:0000313" key="2">
    <source>
        <dbReference type="EMBL" id="KAJ4434072.1"/>
    </source>
</evidence>
<keyword evidence="1" id="KW-0472">Membrane</keyword>
<evidence type="ECO:0000313" key="3">
    <source>
        <dbReference type="Proteomes" id="UP001148838"/>
    </source>
</evidence>
<comment type="caution">
    <text evidence="2">The sequence shown here is derived from an EMBL/GenBank/DDBJ whole genome shotgun (WGS) entry which is preliminary data.</text>
</comment>
<dbReference type="Proteomes" id="UP001148838">
    <property type="component" value="Unassembled WGS sequence"/>
</dbReference>
<accession>A0ABQ8SK27</accession>
<proteinExistence type="predicted"/>
<name>A0ABQ8SK27_PERAM</name>